<dbReference type="GO" id="GO:0005524">
    <property type="term" value="F:ATP binding"/>
    <property type="evidence" value="ECO:0007669"/>
    <property type="project" value="UniProtKB-KW"/>
</dbReference>
<dbReference type="InterPro" id="IPR011528">
    <property type="entry name" value="NERD"/>
</dbReference>
<accession>A0ABP8KBR0</accession>
<dbReference type="Gene3D" id="3.40.50.300">
    <property type="entry name" value="P-loop containing nucleotide triphosphate hydrolases"/>
    <property type="match status" value="2"/>
</dbReference>
<gene>
    <name evidence="2" type="ORF">GCM10023168_14160</name>
</gene>
<comment type="caution">
    <text evidence="2">The sequence shown here is derived from an EMBL/GenBank/DDBJ whole genome shotgun (WGS) entry which is preliminary data.</text>
</comment>
<keyword evidence="2" id="KW-0067">ATP-binding</keyword>
<proteinExistence type="predicted"/>
<name>A0ABP8KBR0_9MICO</name>
<dbReference type="RefSeq" id="WP_345204003.1">
    <property type="nucleotide sequence ID" value="NZ_BAABGM010000009.1"/>
</dbReference>
<keyword evidence="2" id="KW-0547">Nucleotide-binding</keyword>
<dbReference type="InterPro" id="IPR027417">
    <property type="entry name" value="P-loop_NTPase"/>
</dbReference>
<keyword evidence="3" id="KW-1185">Reference proteome</keyword>
<dbReference type="EMBL" id="BAABGM010000009">
    <property type="protein sequence ID" value="GAA4403022.1"/>
    <property type="molecule type" value="Genomic_DNA"/>
</dbReference>
<dbReference type="SUPFAM" id="SSF52540">
    <property type="entry name" value="P-loop containing nucleoside triphosphate hydrolases"/>
    <property type="match status" value="1"/>
</dbReference>
<dbReference type="Proteomes" id="UP001500945">
    <property type="component" value="Unassembled WGS sequence"/>
</dbReference>
<organism evidence="2 3">
    <name type="scientific">Fodinibacter luteus</name>
    <dbReference type="NCBI Taxonomy" id="552064"/>
    <lineage>
        <taxon>Bacteria</taxon>
        <taxon>Bacillati</taxon>
        <taxon>Actinomycetota</taxon>
        <taxon>Actinomycetes</taxon>
        <taxon>Micrococcales</taxon>
        <taxon>Intrasporangiaceae</taxon>
        <taxon>Fodinibacter (ex Wang et al. 2009)</taxon>
    </lineage>
</organism>
<evidence type="ECO:0000313" key="2">
    <source>
        <dbReference type="EMBL" id="GAA4403022.1"/>
    </source>
</evidence>
<dbReference type="Pfam" id="PF08378">
    <property type="entry name" value="NERD"/>
    <property type="match status" value="1"/>
</dbReference>
<evidence type="ECO:0000313" key="3">
    <source>
        <dbReference type="Proteomes" id="UP001500945"/>
    </source>
</evidence>
<evidence type="ECO:0000259" key="1">
    <source>
        <dbReference type="Pfam" id="PF08378"/>
    </source>
</evidence>
<sequence>MTAHGIPDDPQFATESEREVWQRLLKQGHDDWTVLANVRLTDEKKDHELDVIVLMPDVGVVVVEVKGGDLRVEDGEWVVGSGKGRRVVHPVDQGRDGKYALRAYMERDPRWKGSSRTRVRFGHAIAAPYTHLSDDFETPDCPRWMISGCGDQADLAGRLWDVAARQEGGHRVPTHDDCELIVEILKGRNLPQRTMLAESDEREARADRLTIEQATILGVTRLMNRVEVRGGAGSGKTVLALTQAKELTRGRHGMPAQRVALLCYSVGLASWFKRYMGTVDRKHRPAFVGTFEELAAYLGVSEFGGRDDTDFWENRLPAEMTERVGDLPHGKRFDAVVVDEAQDFADGWWTPIMRCLHDEDHGGVYVYSDENQRVFARFGRPPVPLVPLVLDTCLRNTRQILTSFAPLAPMRMYAGGGDGPEVTYVEASAEDALDVADDQIDPLLEEGWRPEDVALLTTGARHPEQVALQESEGQEGYWRTFWDKDCVFYGHVLGCKGLERRVVVLCVNERMPRERSRERLYVGLSRATDKLVVVGPPDVIAEMGGHEVAKRLGLS</sequence>
<reference evidence="3" key="1">
    <citation type="journal article" date="2019" name="Int. J. Syst. Evol. Microbiol.">
        <title>The Global Catalogue of Microorganisms (GCM) 10K type strain sequencing project: providing services to taxonomists for standard genome sequencing and annotation.</title>
        <authorList>
            <consortium name="The Broad Institute Genomics Platform"/>
            <consortium name="The Broad Institute Genome Sequencing Center for Infectious Disease"/>
            <person name="Wu L."/>
            <person name="Ma J."/>
        </authorList>
    </citation>
    <scope>NUCLEOTIDE SEQUENCE [LARGE SCALE GENOMIC DNA]</scope>
    <source>
        <strain evidence="3">JCM 17809</strain>
    </source>
</reference>
<feature type="domain" description="NERD" evidence="1">
    <location>
        <begin position="15"/>
        <end position="105"/>
    </location>
</feature>
<protein>
    <submittedName>
        <fullName evidence="2">ATP-binding domain-containing protein</fullName>
    </submittedName>
</protein>